<name>A0A2U9IMK2_9CREN</name>
<dbReference type="EMBL" id="CP029288">
    <property type="protein sequence ID" value="AWR97154.1"/>
    <property type="molecule type" value="Genomic_DNA"/>
</dbReference>
<organism evidence="1 2">
    <name type="scientific">Acidianus sulfidivorans JP7</name>
    <dbReference type="NCBI Taxonomy" id="619593"/>
    <lineage>
        <taxon>Archaea</taxon>
        <taxon>Thermoproteota</taxon>
        <taxon>Thermoprotei</taxon>
        <taxon>Sulfolobales</taxon>
        <taxon>Sulfolobaceae</taxon>
        <taxon>Acidianus</taxon>
    </lineage>
</organism>
<dbReference type="KEGG" id="asul:DFR86_05990"/>
<evidence type="ECO:0000313" key="2">
    <source>
        <dbReference type="Proteomes" id="UP000248410"/>
    </source>
</evidence>
<proteinExistence type="predicted"/>
<dbReference type="RefSeq" id="WP_110380044.1">
    <property type="nucleotide sequence ID" value="NZ_CP029288.2"/>
</dbReference>
<dbReference type="AlphaFoldDB" id="A0A2U9IMK2"/>
<reference evidence="1 2" key="1">
    <citation type="submission" date="2018-05" db="EMBL/GenBank/DDBJ databases">
        <title>Complete Genome Sequences of Extremely Thermoacidophilic, Metal-Mobilizing Type-Strain Members of the Archaeal Family Sulfolobaceae: Acidianus brierleyi DSM-1651T, Acidianus sulfidivorans DSM-18786T, Metallosphaera hakonensis DSM-7519T, and Metallosphaera prunae DSM-10039T.</title>
        <authorList>
            <person name="Counts J.A."/>
            <person name="Kelly R.M."/>
        </authorList>
    </citation>
    <scope>NUCLEOTIDE SEQUENCE [LARGE SCALE GENOMIC DNA]</scope>
    <source>
        <strain evidence="1 2">JP7</strain>
    </source>
</reference>
<dbReference type="GeneID" id="36837501"/>
<evidence type="ECO:0000313" key="1">
    <source>
        <dbReference type="EMBL" id="AWR97154.1"/>
    </source>
</evidence>
<sequence length="107" mass="12856">MLVRLDEKEFDKILTKLKETIYEYNSKISGTDVYLKPFHIVYKNGKKYIYIGKYWYKLEKLNGKIKWIYLGKEKPIDSLPDPPKFPEITIIKDEKSYIVDNEILNNF</sequence>
<accession>A0A2U9IMK2</accession>
<gene>
    <name evidence="1" type="ORF">DFR86_05990</name>
</gene>
<dbReference type="Proteomes" id="UP000248410">
    <property type="component" value="Chromosome"/>
</dbReference>
<dbReference type="OrthoDB" id="46187at2157"/>
<protein>
    <submittedName>
        <fullName evidence="1">Uncharacterized protein</fullName>
    </submittedName>
</protein>
<keyword evidence="2" id="KW-1185">Reference proteome</keyword>